<organism evidence="1 2">
    <name type="scientific">Eumeta variegata</name>
    <name type="common">Bagworm moth</name>
    <name type="synonym">Eumeta japonica</name>
    <dbReference type="NCBI Taxonomy" id="151549"/>
    <lineage>
        <taxon>Eukaryota</taxon>
        <taxon>Metazoa</taxon>
        <taxon>Ecdysozoa</taxon>
        <taxon>Arthropoda</taxon>
        <taxon>Hexapoda</taxon>
        <taxon>Insecta</taxon>
        <taxon>Pterygota</taxon>
        <taxon>Neoptera</taxon>
        <taxon>Endopterygota</taxon>
        <taxon>Lepidoptera</taxon>
        <taxon>Glossata</taxon>
        <taxon>Ditrysia</taxon>
        <taxon>Tineoidea</taxon>
        <taxon>Psychidae</taxon>
        <taxon>Oiketicinae</taxon>
        <taxon>Eumeta</taxon>
    </lineage>
</organism>
<comment type="caution">
    <text evidence="1">The sequence shown here is derived from an EMBL/GenBank/DDBJ whole genome shotgun (WGS) entry which is preliminary data.</text>
</comment>
<protein>
    <submittedName>
        <fullName evidence="1">Uncharacterized protein</fullName>
    </submittedName>
</protein>
<accession>A0A4C1WF00</accession>
<reference evidence="1 2" key="1">
    <citation type="journal article" date="2019" name="Commun. Biol.">
        <title>The bagworm genome reveals a unique fibroin gene that provides high tensile strength.</title>
        <authorList>
            <person name="Kono N."/>
            <person name="Nakamura H."/>
            <person name="Ohtoshi R."/>
            <person name="Tomita M."/>
            <person name="Numata K."/>
            <person name="Arakawa K."/>
        </authorList>
    </citation>
    <scope>NUCLEOTIDE SEQUENCE [LARGE SCALE GENOMIC DNA]</scope>
</reference>
<dbReference type="Proteomes" id="UP000299102">
    <property type="component" value="Unassembled WGS sequence"/>
</dbReference>
<dbReference type="EMBL" id="BGZK01000554">
    <property type="protein sequence ID" value="GBP49928.1"/>
    <property type="molecule type" value="Genomic_DNA"/>
</dbReference>
<dbReference type="AlphaFoldDB" id="A0A4C1WF00"/>
<keyword evidence="2" id="KW-1185">Reference proteome</keyword>
<evidence type="ECO:0000313" key="1">
    <source>
        <dbReference type="EMBL" id="GBP49928.1"/>
    </source>
</evidence>
<sequence>MQEARRGGGAGAEHAGTHECVYTSLRLHFTLKTFKRNSRTERIIFPSTRKEYSGAGVICFFFLRANESPRGV</sequence>
<gene>
    <name evidence="1" type="ORF">EVAR_29541_1</name>
</gene>
<evidence type="ECO:0000313" key="2">
    <source>
        <dbReference type="Proteomes" id="UP000299102"/>
    </source>
</evidence>
<proteinExistence type="predicted"/>
<name>A0A4C1WF00_EUMVA</name>